<dbReference type="EMBL" id="ASAD01000024">
    <property type="protein sequence ID" value="EON90690.1"/>
    <property type="molecule type" value="Genomic_DNA"/>
</dbReference>
<dbReference type="InterPro" id="IPR025662">
    <property type="entry name" value="Sigma_54_int_dom_ATP-bd_1"/>
</dbReference>
<dbReference type="GO" id="GO:0006355">
    <property type="term" value="P:regulation of DNA-templated transcription"/>
    <property type="evidence" value="ECO:0007669"/>
    <property type="project" value="InterPro"/>
</dbReference>
<dbReference type="PATRIC" id="fig|1318628.3.peg.3445"/>
<evidence type="ECO:0000259" key="8">
    <source>
        <dbReference type="PROSITE" id="PS50110"/>
    </source>
</evidence>
<dbReference type="OrthoDB" id="9804019at2"/>
<dbReference type="SUPFAM" id="SSF52172">
    <property type="entry name" value="CheY-like"/>
    <property type="match status" value="1"/>
</dbReference>
<dbReference type="GO" id="GO:0000160">
    <property type="term" value="P:phosphorelay signal transduction system"/>
    <property type="evidence" value="ECO:0007669"/>
    <property type="project" value="InterPro"/>
</dbReference>
<keyword evidence="1" id="KW-0547">Nucleotide-binding</keyword>
<dbReference type="RefSeq" id="WP_012139673.1">
    <property type="nucleotide sequence ID" value="NZ_KE007330.1"/>
</dbReference>
<dbReference type="PROSITE" id="PS50045">
    <property type="entry name" value="SIGMA54_INTERACT_4"/>
    <property type="match status" value="1"/>
</dbReference>
<dbReference type="PRINTS" id="PR01590">
    <property type="entry name" value="HTHFIS"/>
</dbReference>
<dbReference type="Pfam" id="PF02954">
    <property type="entry name" value="HTH_8"/>
    <property type="match status" value="1"/>
</dbReference>
<dbReference type="Pfam" id="PF00158">
    <property type="entry name" value="Sigma54_activat"/>
    <property type="match status" value="1"/>
</dbReference>
<dbReference type="Pfam" id="PF25601">
    <property type="entry name" value="AAA_lid_14"/>
    <property type="match status" value="1"/>
</dbReference>
<dbReference type="Pfam" id="PF00072">
    <property type="entry name" value="Response_reg"/>
    <property type="match status" value="1"/>
</dbReference>
<dbReference type="Gene3D" id="3.40.50.300">
    <property type="entry name" value="P-loop containing nucleotide triphosphate hydrolases"/>
    <property type="match status" value="1"/>
</dbReference>
<evidence type="ECO:0000313" key="9">
    <source>
        <dbReference type="EMBL" id="EON90690.1"/>
    </source>
</evidence>
<dbReference type="InterPro" id="IPR002197">
    <property type="entry name" value="HTH_Fis"/>
</dbReference>
<dbReference type="Proteomes" id="UP000016540">
    <property type="component" value="Unassembled WGS sequence"/>
</dbReference>
<dbReference type="InterPro" id="IPR027417">
    <property type="entry name" value="P-loop_NTPase"/>
</dbReference>
<keyword evidence="2" id="KW-0067">ATP-binding</keyword>
<evidence type="ECO:0000256" key="5">
    <source>
        <dbReference type="ARBA" id="ARBA00023163"/>
    </source>
</evidence>
<feature type="domain" description="Sigma-54 factor interaction" evidence="7">
    <location>
        <begin position="138"/>
        <end position="367"/>
    </location>
</feature>
<dbReference type="FunFam" id="3.40.50.300:FF:000006">
    <property type="entry name" value="DNA-binding transcriptional regulator NtrC"/>
    <property type="match status" value="1"/>
</dbReference>
<keyword evidence="4" id="KW-0238">DNA-binding</keyword>
<dbReference type="SMART" id="SM00448">
    <property type="entry name" value="REC"/>
    <property type="match status" value="1"/>
</dbReference>
<dbReference type="InterPro" id="IPR009057">
    <property type="entry name" value="Homeodomain-like_sf"/>
</dbReference>
<dbReference type="PROSITE" id="PS00688">
    <property type="entry name" value="SIGMA54_INTERACT_3"/>
    <property type="match status" value="1"/>
</dbReference>
<dbReference type="STRING" id="1318628.MARLIPOL_17238"/>
<dbReference type="InterPro" id="IPR025943">
    <property type="entry name" value="Sigma_54_int_dom_ATP-bd_2"/>
</dbReference>
<dbReference type="InterPro" id="IPR002078">
    <property type="entry name" value="Sigma_54_int"/>
</dbReference>
<evidence type="ECO:0000256" key="2">
    <source>
        <dbReference type="ARBA" id="ARBA00022840"/>
    </source>
</evidence>
<dbReference type="Gene3D" id="3.40.50.2300">
    <property type="match status" value="1"/>
</dbReference>
<dbReference type="AlphaFoldDB" id="R8AWI2"/>
<keyword evidence="6" id="KW-0597">Phosphoprotein</keyword>
<organism evidence="9 10">
    <name type="scientific">Marinobacter lipolyticus SM19</name>
    <dbReference type="NCBI Taxonomy" id="1318628"/>
    <lineage>
        <taxon>Bacteria</taxon>
        <taxon>Pseudomonadati</taxon>
        <taxon>Pseudomonadota</taxon>
        <taxon>Gammaproteobacteria</taxon>
        <taxon>Pseudomonadales</taxon>
        <taxon>Marinobacteraceae</taxon>
        <taxon>Marinobacter</taxon>
    </lineage>
</organism>
<dbReference type="GO" id="GO:0005524">
    <property type="term" value="F:ATP binding"/>
    <property type="evidence" value="ECO:0007669"/>
    <property type="project" value="UniProtKB-KW"/>
</dbReference>
<dbReference type="SUPFAM" id="SSF46689">
    <property type="entry name" value="Homeodomain-like"/>
    <property type="match status" value="1"/>
</dbReference>
<dbReference type="PROSITE" id="PS50110">
    <property type="entry name" value="RESPONSE_REGULATORY"/>
    <property type="match status" value="1"/>
</dbReference>
<evidence type="ECO:0000256" key="6">
    <source>
        <dbReference type="PROSITE-ProRule" id="PRU00169"/>
    </source>
</evidence>
<dbReference type="HOGENOM" id="CLU_000445_0_6_6"/>
<gene>
    <name evidence="9" type="ORF">MARLIPOL_17238</name>
</gene>
<dbReference type="CDD" id="cd00009">
    <property type="entry name" value="AAA"/>
    <property type="match status" value="1"/>
</dbReference>
<keyword evidence="10" id="KW-1185">Reference proteome</keyword>
<dbReference type="InterPro" id="IPR025944">
    <property type="entry name" value="Sigma_54_int_dom_CS"/>
</dbReference>
<protein>
    <submittedName>
        <fullName evidence="9">Two component Fis family sigma54-specific transcriptional regulator</fullName>
    </submittedName>
</protein>
<feature type="domain" description="Response regulatory" evidence="8">
    <location>
        <begin position="5"/>
        <end position="119"/>
    </location>
</feature>
<sequence length="461" mass="50943">MTTHTALIVDDEPDIRDLLEITLTRMGINTLTAPDISSAKKLLEEHRPQLCLTDMNLPDGNGIDLVHWIQQHTPCTPVAVITAYGNMDTAIESLKAGAFDFVSKPVELPRLRELVNSALKLSEPKPELEIAPDEPGLLLGKSAEIKRLRNQVRKLARSQAPVFISGESGSGKELVARMIHLQGPRRDGPFIAVNCGAIPSELMESEFFGHKKGSFTGAVDNKDGLFRTADGGTLFLDEVADLPIAMQVKLLRAIQEKAVRPVGDTKEVPVDIRVLSATHKNLPDLVQEGTFRQDLFYRINVIELAVPPLRERPDDIALLANHILERIAREYECEPATLTPDAIERLKDYEFPGNVRELENILERAFTLCDNDQIGASDLHLGNAPTPPGLGGAATREITRNAEQADVPDGEIDLEGYLETIEKQAIEKALEATRWNKTAAAKRLGISFRALRYRLKKLGME</sequence>
<keyword evidence="3" id="KW-0805">Transcription regulation</keyword>
<dbReference type="InterPro" id="IPR058031">
    <property type="entry name" value="AAA_lid_NorR"/>
</dbReference>
<dbReference type="Gene3D" id="1.10.10.60">
    <property type="entry name" value="Homeodomain-like"/>
    <property type="match status" value="1"/>
</dbReference>
<dbReference type="PROSITE" id="PS00676">
    <property type="entry name" value="SIGMA54_INTERACT_2"/>
    <property type="match status" value="1"/>
</dbReference>
<dbReference type="InterPro" id="IPR001789">
    <property type="entry name" value="Sig_transdc_resp-reg_receiver"/>
</dbReference>
<keyword evidence="5" id="KW-0804">Transcription</keyword>
<dbReference type="GO" id="GO:0043565">
    <property type="term" value="F:sequence-specific DNA binding"/>
    <property type="evidence" value="ECO:0007669"/>
    <property type="project" value="InterPro"/>
</dbReference>
<evidence type="ECO:0000256" key="3">
    <source>
        <dbReference type="ARBA" id="ARBA00023015"/>
    </source>
</evidence>
<evidence type="ECO:0000256" key="1">
    <source>
        <dbReference type="ARBA" id="ARBA00022741"/>
    </source>
</evidence>
<dbReference type="Gene3D" id="1.10.8.60">
    <property type="match status" value="1"/>
</dbReference>
<proteinExistence type="predicted"/>
<reference evidence="9 10" key="1">
    <citation type="journal article" date="2013" name="Genome Announc.">
        <title>Draft Genome Sequence of the Moderately Halophilic Bacterium Marinobacter lipolyticus Strain SM19.</title>
        <authorList>
            <person name="Papke R.T."/>
            <person name="de la Haba R.R."/>
            <person name="Infante-Dominguez C."/>
            <person name="Perez D."/>
            <person name="Sanchez-Porro C."/>
            <person name="Lapierre P."/>
            <person name="Ventosa A."/>
        </authorList>
    </citation>
    <scope>NUCLEOTIDE SEQUENCE [LARGE SCALE GENOMIC DNA]</scope>
    <source>
        <strain evidence="9 10">SM19</strain>
    </source>
</reference>
<evidence type="ECO:0000259" key="7">
    <source>
        <dbReference type="PROSITE" id="PS50045"/>
    </source>
</evidence>
<accession>R8AWI2</accession>
<dbReference type="eggNOG" id="COG2204">
    <property type="taxonomic scope" value="Bacteria"/>
</dbReference>
<evidence type="ECO:0000256" key="4">
    <source>
        <dbReference type="ARBA" id="ARBA00023125"/>
    </source>
</evidence>
<name>R8AWI2_9GAMM</name>
<dbReference type="SMART" id="SM00382">
    <property type="entry name" value="AAA"/>
    <property type="match status" value="1"/>
</dbReference>
<feature type="modified residue" description="4-aspartylphosphate" evidence="6">
    <location>
        <position position="54"/>
    </location>
</feature>
<comment type="caution">
    <text evidence="9">The sequence shown here is derived from an EMBL/GenBank/DDBJ whole genome shotgun (WGS) entry which is preliminary data.</text>
</comment>
<evidence type="ECO:0000313" key="10">
    <source>
        <dbReference type="Proteomes" id="UP000016540"/>
    </source>
</evidence>
<dbReference type="PANTHER" id="PTHR32071:SF100">
    <property type="entry name" value="RESPONSE REGULATOR PROTEIN PILR"/>
    <property type="match status" value="1"/>
</dbReference>
<dbReference type="InterPro" id="IPR003593">
    <property type="entry name" value="AAA+_ATPase"/>
</dbReference>
<dbReference type="PANTHER" id="PTHR32071">
    <property type="entry name" value="TRANSCRIPTIONAL REGULATORY PROTEIN"/>
    <property type="match status" value="1"/>
</dbReference>
<dbReference type="PROSITE" id="PS00675">
    <property type="entry name" value="SIGMA54_INTERACT_1"/>
    <property type="match status" value="1"/>
</dbReference>
<dbReference type="SUPFAM" id="SSF52540">
    <property type="entry name" value="P-loop containing nucleoside triphosphate hydrolases"/>
    <property type="match status" value="1"/>
</dbReference>
<dbReference type="InterPro" id="IPR011006">
    <property type="entry name" value="CheY-like_superfamily"/>
</dbReference>